<dbReference type="RefSeq" id="WP_012873808.1">
    <property type="nucleotide sequence ID" value="NC_013524.1"/>
</dbReference>
<gene>
    <name evidence="6" type="ordered locus">Sthe_3373</name>
</gene>
<dbReference type="OrthoDB" id="9766816at2"/>
<protein>
    <submittedName>
        <fullName evidence="6">Zeaxanthin epoxidase</fullName>
        <ecNumber evidence="6">1.14.13.90</ecNumber>
    </submittedName>
</protein>
<dbReference type="PANTHER" id="PTHR46496:SF1">
    <property type="entry name" value="ZEAXANTHIN EPOXIDASE, CHLOROPLASTIC"/>
    <property type="match status" value="1"/>
</dbReference>
<proteinExistence type="predicted"/>
<keyword evidence="3" id="KW-0274">FAD</keyword>
<keyword evidence="4 6" id="KW-0560">Oxidoreductase</keyword>
<dbReference type="Pfam" id="PF01494">
    <property type="entry name" value="FAD_binding_3"/>
    <property type="match status" value="1"/>
</dbReference>
<evidence type="ECO:0000256" key="3">
    <source>
        <dbReference type="ARBA" id="ARBA00022827"/>
    </source>
</evidence>
<keyword evidence="7" id="KW-1185">Reference proteome</keyword>
<dbReference type="SUPFAM" id="SSF51905">
    <property type="entry name" value="FAD/NAD(P)-binding domain"/>
    <property type="match status" value="1"/>
</dbReference>
<evidence type="ECO:0000259" key="5">
    <source>
        <dbReference type="Pfam" id="PF01494"/>
    </source>
</evidence>
<dbReference type="Proteomes" id="UP000002027">
    <property type="component" value="Chromosome 2"/>
</dbReference>
<dbReference type="AlphaFoldDB" id="D1CAD0"/>
<dbReference type="eggNOG" id="COG0654">
    <property type="taxonomic scope" value="Bacteria"/>
</dbReference>
<dbReference type="InParanoid" id="D1CAD0"/>
<organism evidence="6 7">
    <name type="scientific">Sphaerobacter thermophilus (strain ATCC 49802 / DSM 20745 / KCCM 41009 / NCIMB 13125 / S 6022)</name>
    <dbReference type="NCBI Taxonomy" id="479434"/>
    <lineage>
        <taxon>Bacteria</taxon>
        <taxon>Pseudomonadati</taxon>
        <taxon>Thermomicrobiota</taxon>
        <taxon>Thermomicrobia</taxon>
        <taxon>Sphaerobacterales</taxon>
        <taxon>Sphaerobacterineae</taxon>
        <taxon>Sphaerobacteraceae</taxon>
        <taxon>Sphaerobacter</taxon>
    </lineage>
</organism>
<name>D1CAD0_SPHTD</name>
<evidence type="ECO:0000256" key="1">
    <source>
        <dbReference type="ARBA" id="ARBA00001974"/>
    </source>
</evidence>
<evidence type="ECO:0000256" key="2">
    <source>
        <dbReference type="ARBA" id="ARBA00022630"/>
    </source>
</evidence>
<dbReference type="Gene3D" id="3.50.50.60">
    <property type="entry name" value="FAD/NAD(P)-binding domain"/>
    <property type="match status" value="1"/>
</dbReference>
<comment type="cofactor">
    <cofactor evidence="1">
        <name>FAD</name>
        <dbReference type="ChEBI" id="CHEBI:57692"/>
    </cofactor>
</comment>
<keyword evidence="2" id="KW-0285">Flavoprotein</keyword>
<dbReference type="HOGENOM" id="CLU_009665_19_5_0"/>
<dbReference type="PANTHER" id="PTHR46496">
    <property type="match status" value="1"/>
</dbReference>
<dbReference type="GO" id="GO:0071949">
    <property type="term" value="F:FAD binding"/>
    <property type="evidence" value="ECO:0007669"/>
    <property type="project" value="InterPro"/>
</dbReference>
<dbReference type="KEGG" id="sti:Sthe_3373"/>
<dbReference type="EMBL" id="CP001824">
    <property type="protein sequence ID" value="ACZ40773.1"/>
    <property type="molecule type" value="Genomic_DNA"/>
</dbReference>
<evidence type="ECO:0000313" key="6">
    <source>
        <dbReference type="EMBL" id="ACZ40773.1"/>
    </source>
</evidence>
<dbReference type="FunCoup" id="D1CAD0">
    <property type="interactions" value="253"/>
</dbReference>
<dbReference type="SUPFAM" id="SSF54373">
    <property type="entry name" value="FAD-linked reductases, C-terminal domain"/>
    <property type="match status" value="1"/>
</dbReference>
<feature type="domain" description="FAD-binding" evidence="5">
    <location>
        <begin position="2"/>
        <end position="334"/>
    </location>
</feature>
<dbReference type="InterPro" id="IPR002938">
    <property type="entry name" value="FAD-bd"/>
</dbReference>
<evidence type="ECO:0000256" key="4">
    <source>
        <dbReference type="ARBA" id="ARBA00023002"/>
    </source>
</evidence>
<reference evidence="7" key="1">
    <citation type="submission" date="2009-11" db="EMBL/GenBank/DDBJ databases">
        <title>The complete chromosome 2 of Sphaerobacter thermophilus DSM 20745.</title>
        <authorList>
            <person name="Lucas S."/>
            <person name="Copeland A."/>
            <person name="Lapidus A."/>
            <person name="Glavina del Rio T."/>
            <person name="Dalin E."/>
            <person name="Tice H."/>
            <person name="Bruce D."/>
            <person name="Goodwin L."/>
            <person name="Pitluck S."/>
            <person name="Kyrpides N."/>
            <person name="Mavromatis K."/>
            <person name="Ivanova N."/>
            <person name="Mikhailova N."/>
            <person name="LaButti K.M."/>
            <person name="Clum A."/>
            <person name="Sun H.I."/>
            <person name="Brettin T."/>
            <person name="Detter J.C."/>
            <person name="Han C."/>
            <person name="Larimer F."/>
            <person name="Land M."/>
            <person name="Hauser L."/>
            <person name="Markowitz V."/>
            <person name="Cheng J.F."/>
            <person name="Hugenholtz P."/>
            <person name="Woyke T."/>
            <person name="Wu D."/>
            <person name="Steenblock K."/>
            <person name="Schneider S."/>
            <person name="Pukall R."/>
            <person name="Goeker M."/>
            <person name="Klenk H.P."/>
            <person name="Eisen J.A."/>
        </authorList>
    </citation>
    <scope>NUCLEOTIDE SEQUENCE [LARGE SCALE GENOMIC DNA]</scope>
    <source>
        <strain evidence="7">ATCC 49802 / DSM 20745 / S 6022</strain>
    </source>
</reference>
<accession>D1CAD0</accession>
<dbReference type="GO" id="GO:0016491">
    <property type="term" value="F:oxidoreductase activity"/>
    <property type="evidence" value="ECO:0007669"/>
    <property type="project" value="UniProtKB-KW"/>
</dbReference>
<reference evidence="6 7" key="2">
    <citation type="journal article" date="2010" name="Stand. Genomic Sci.">
        <title>Complete genome sequence of Desulfohalobium retbaense type strain (HR(100)).</title>
        <authorList>
            <person name="Spring S."/>
            <person name="Nolan M."/>
            <person name="Lapidus A."/>
            <person name="Glavina Del Rio T."/>
            <person name="Copeland A."/>
            <person name="Tice H."/>
            <person name="Cheng J.F."/>
            <person name="Lucas S."/>
            <person name="Land M."/>
            <person name="Chen F."/>
            <person name="Bruce D."/>
            <person name="Goodwin L."/>
            <person name="Pitluck S."/>
            <person name="Ivanova N."/>
            <person name="Mavromatis K."/>
            <person name="Mikhailova N."/>
            <person name="Pati A."/>
            <person name="Chen A."/>
            <person name="Palaniappan K."/>
            <person name="Hauser L."/>
            <person name="Chang Y.J."/>
            <person name="Jeffries C.D."/>
            <person name="Munk C."/>
            <person name="Kiss H."/>
            <person name="Chain P."/>
            <person name="Han C."/>
            <person name="Brettin T."/>
            <person name="Detter J.C."/>
            <person name="Schuler E."/>
            <person name="Goker M."/>
            <person name="Rohde M."/>
            <person name="Bristow J."/>
            <person name="Eisen J.A."/>
            <person name="Markowitz V."/>
            <person name="Hugenholtz P."/>
            <person name="Kyrpides N.C."/>
            <person name="Klenk H.P."/>
        </authorList>
    </citation>
    <scope>NUCLEOTIDE SEQUENCE [LARGE SCALE GENOMIC DNA]</scope>
    <source>
        <strain evidence="7">ATCC 49802 / DSM 20745 / S 6022</strain>
    </source>
</reference>
<evidence type="ECO:0000313" key="7">
    <source>
        <dbReference type="Proteomes" id="UP000002027"/>
    </source>
</evidence>
<dbReference type="STRING" id="479434.Sthe_3373"/>
<sequence>MRVLIAGGGISGLVTARALCLRGFDVTVFERLPELRPAGAGIMLAANATAALGELGLVEPIVAVSSPLVSVETRSWRGEPLTYIPSAEIDRRLGAPSVGIHRADLLRVLFDALDPGVVRFGAEITGFDQDRDGVTVHLASGESERGDLLIGADGIHSAVRARLLADGPPRYAGYTAWRGVTTCEAAPPGAAIELLGRGARFGMAPVGGGRTYWWATANEPAGEIDPPVGRKADLEQRFDGWWEPVQALLASTPESEILRNDILDREPVDRWGVGRVTLLGDAAHPMTPNLGQGACQAIEDAVALAAALEGSRDIVAALRAYETARQSRTARITRLARRMGQVFQWEHPIACRLRDTALRLTPPTLTRRQAEGMLRGG</sequence>
<dbReference type="PRINTS" id="PR00420">
    <property type="entry name" value="RNGMNOXGNASE"/>
</dbReference>
<dbReference type="EC" id="1.14.13.90" evidence="6"/>
<dbReference type="InterPro" id="IPR036188">
    <property type="entry name" value="FAD/NAD-bd_sf"/>
</dbReference>